<organism evidence="2 3">
    <name type="scientific">Babesia caballi</name>
    <dbReference type="NCBI Taxonomy" id="5871"/>
    <lineage>
        <taxon>Eukaryota</taxon>
        <taxon>Sar</taxon>
        <taxon>Alveolata</taxon>
        <taxon>Apicomplexa</taxon>
        <taxon>Aconoidasida</taxon>
        <taxon>Piroplasmida</taxon>
        <taxon>Babesiidae</taxon>
        <taxon>Babesia</taxon>
    </lineage>
</organism>
<dbReference type="AlphaFoldDB" id="A0AAV4LQV2"/>
<proteinExistence type="predicted"/>
<evidence type="ECO:0000313" key="2">
    <source>
        <dbReference type="EMBL" id="GIX62349.1"/>
    </source>
</evidence>
<comment type="caution">
    <text evidence="2">The sequence shown here is derived from an EMBL/GenBank/DDBJ whole genome shotgun (WGS) entry which is preliminary data.</text>
</comment>
<dbReference type="EMBL" id="BPLF01000001">
    <property type="protein sequence ID" value="GIX62349.1"/>
    <property type="molecule type" value="Genomic_DNA"/>
</dbReference>
<accession>A0AAV4LQV2</accession>
<dbReference type="Proteomes" id="UP001497744">
    <property type="component" value="Unassembled WGS sequence"/>
</dbReference>
<dbReference type="RefSeq" id="XP_067714418.1">
    <property type="nucleotide sequence ID" value="XM_067858317.1"/>
</dbReference>
<name>A0AAV4LQV2_BABCB</name>
<feature type="region of interest" description="Disordered" evidence="1">
    <location>
        <begin position="171"/>
        <end position="218"/>
    </location>
</feature>
<keyword evidence="3" id="KW-1185">Reference proteome</keyword>
<evidence type="ECO:0000256" key="1">
    <source>
        <dbReference type="SAM" id="MobiDB-lite"/>
    </source>
</evidence>
<gene>
    <name evidence="2" type="ORF">BcabD6B2_17840</name>
</gene>
<evidence type="ECO:0000313" key="3">
    <source>
        <dbReference type="Proteomes" id="UP001497744"/>
    </source>
</evidence>
<protein>
    <submittedName>
        <fullName evidence="2">Transcription termination factor Rho</fullName>
    </submittedName>
</protein>
<sequence>MVWEGVELKLPEEVASSVSLDTRKRSTDFPNVRITNFASGERMLPGEDNGLMSEEELHEGMMDHVNWLMEQFSSSVIHLDITYAAPRYRLTKPLCYMLGLNSEFLFSGRTQDIDVSAGVDPPDPFLASVTSSLFTQEASFTDANKACGSADLSASTPDISRLVQEVDQFGGLELSDDGDDSDSSGMDSDPEEGVGEKRSASQRSRGKRPSGSSPSGDRAVAAHLDLVERVRQKCPNLQSFSNFEETIVHDYYSSRGSQVLDISAIESQLLGEGPDGAKPNDSPASAALDELVLTHIEKGDMHGFTQLVSTLRPRKTMVGNVIRVVHNLLFSVAHFILNV</sequence>
<reference evidence="2 3" key="1">
    <citation type="submission" date="2021-06" db="EMBL/GenBank/DDBJ databases">
        <title>Genome sequence of Babesia caballi.</title>
        <authorList>
            <person name="Yamagishi J."/>
            <person name="Kidaka T."/>
            <person name="Ochi A."/>
        </authorList>
    </citation>
    <scope>NUCLEOTIDE SEQUENCE [LARGE SCALE GENOMIC DNA]</scope>
    <source>
        <strain evidence="2">USDA-D6B2</strain>
    </source>
</reference>
<feature type="compositionally biased region" description="Acidic residues" evidence="1">
    <location>
        <begin position="174"/>
        <end position="193"/>
    </location>
</feature>
<dbReference type="GeneID" id="94193830"/>